<dbReference type="OrthoDB" id="7773036at2759"/>
<comment type="caution">
    <text evidence="1">The sequence shown here is derived from an EMBL/GenBank/DDBJ whole genome shotgun (WGS) entry which is preliminary data.</text>
</comment>
<dbReference type="InterPro" id="IPR036052">
    <property type="entry name" value="TrpB-like_PALP_sf"/>
</dbReference>
<dbReference type="RefSeq" id="XP_041193800.1">
    <property type="nucleotide sequence ID" value="XM_041332798.1"/>
</dbReference>
<reference evidence="1" key="1">
    <citation type="journal article" date="2020" name="New Phytol.">
        <title>Comparative genomics reveals dynamic genome evolution in host specialist ectomycorrhizal fungi.</title>
        <authorList>
            <person name="Lofgren L.A."/>
            <person name="Nguyen N.H."/>
            <person name="Vilgalys R."/>
            <person name="Ruytinx J."/>
            <person name="Liao H.L."/>
            <person name="Branco S."/>
            <person name="Kuo A."/>
            <person name="LaButti K."/>
            <person name="Lipzen A."/>
            <person name="Andreopoulos W."/>
            <person name="Pangilinan J."/>
            <person name="Riley R."/>
            <person name="Hundley H."/>
            <person name="Na H."/>
            <person name="Barry K."/>
            <person name="Grigoriev I.V."/>
            <person name="Stajich J.E."/>
            <person name="Kennedy P.G."/>
        </authorList>
    </citation>
    <scope>NUCLEOTIDE SEQUENCE</scope>
    <source>
        <strain evidence="1">MN1</strain>
    </source>
</reference>
<evidence type="ECO:0000313" key="2">
    <source>
        <dbReference type="Proteomes" id="UP000807769"/>
    </source>
</evidence>
<dbReference type="SUPFAM" id="SSF53686">
    <property type="entry name" value="Tryptophan synthase beta subunit-like PLP-dependent enzymes"/>
    <property type="match status" value="1"/>
</dbReference>
<gene>
    <name evidence="1" type="ORF">BJ212DRAFT_1299106</name>
</gene>
<dbReference type="EMBL" id="JABBWG010000013">
    <property type="protein sequence ID" value="KAG1817558.1"/>
    <property type="molecule type" value="Genomic_DNA"/>
</dbReference>
<evidence type="ECO:0000313" key="1">
    <source>
        <dbReference type="EMBL" id="KAG1817558.1"/>
    </source>
</evidence>
<name>A0A9P7ECB1_9AGAM</name>
<dbReference type="Gene3D" id="3.40.50.1100">
    <property type="match status" value="2"/>
</dbReference>
<sequence>MPSASLLLMCATFHPTSIDPTGSLFHCTRDLFKALLLISHQQQVVIDDDGIVVTNRPSAYETGLLADLSGKTADYLNVRLNLKFEIAKCNSDPASSEGLSGNVMVMYQELFHSQSAKENYHSNHLQMAKLMAYHWSNFAPLFDITHESWQVSNLQVVLHCSATSAWAMQDHEQLIKQAYLWNLQPSQSFKYRGISKFAQQCKDKHGPLVHLMITLGRNAGLAAAVVVHVLRVKCSIPSHQCSPKGGHKDGNNWRILLPNTHCALRCHEERCKCHLSVLVPAYDSPVIWDGCSPMATEMQRQLSKQILNCCMHTSDSCLIKVPVVALETTGLNGFYNAIAINAWNFTSKVPIIPSTEVEDSSLYTVEYL</sequence>
<keyword evidence="2" id="KW-1185">Reference proteome</keyword>
<dbReference type="GeneID" id="64626815"/>
<dbReference type="Proteomes" id="UP000807769">
    <property type="component" value="Unassembled WGS sequence"/>
</dbReference>
<protein>
    <submittedName>
        <fullName evidence="1">Uncharacterized protein</fullName>
    </submittedName>
</protein>
<accession>A0A9P7ECB1</accession>
<proteinExistence type="predicted"/>
<organism evidence="1 2">
    <name type="scientific">Suillus subaureus</name>
    <dbReference type="NCBI Taxonomy" id="48587"/>
    <lineage>
        <taxon>Eukaryota</taxon>
        <taxon>Fungi</taxon>
        <taxon>Dikarya</taxon>
        <taxon>Basidiomycota</taxon>
        <taxon>Agaricomycotina</taxon>
        <taxon>Agaricomycetes</taxon>
        <taxon>Agaricomycetidae</taxon>
        <taxon>Boletales</taxon>
        <taxon>Suillineae</taxon>
        <taxon>Suillaceae</taxon>
        <taxon>Suillus</taxon>
    </lineage>
</organism>
<dbReference type="AlphaFoldDB" id="A0A9P7ECB1"/>